<sequence length="26" mass="2990">FIKESKYYAEDCYIGHKLGILGEIEA</sequence>
<organism evidence="1 2">
    <name type="scientific">Pseudolycoriella hygida</name>
    <dbReference type="NCBI Taxonomy" id="35572"/>
    <lineage>
        <taxon>Eukaryota</taxon>
        <taxon>Metazoa</taxon>
        <taxon>Ecdysozoa</taxon>
        <taxon>Arthropoda</taxon>
        <taxon>Hexapoda</taxon>
        <taxon>Insecta</taxon>
        <taxon>Pterygota</taxon>
        <taxon>Neoptera</taxon>
        <taxon>Endopterygota</taxon>
        <taxon>Diptera</taxon>
        <taxon>Nematocera</taxon>
        <taxon>Sciaroidea</taxon>
        <taxon>Sciaridae</taxon>
        <taxon>Pseudolycoriella</taxon>
    </lineage>
</organism>
<evidence type="ECO:0000313" key="1">
    <source>
        <dbReference type="EMBL" id="KAJ6645245.1"/>
    </source>
</evidence>
<name>A0A9Q0S6F6_9DIPT</name>
<dbReference type="Proteomes" id="UP001151699">
    <property type="component" value="Chromosome A"/>
</dbReference>
<proteinExistence type="predicted"/>
<evidence type="ECO:0000313" key="2">
    <source>
        <dbReference type="Proteomes" id="UP001151699"/>
    </source>
</evidence>
<protein>
    <submittedName>
        <fullName evidence="1">Uncharacterized protein</fullName>
    </submittedName>
</protein>
<feature type="non-terminal residue" evidence="1">
    <location>
        <position position="1"/>
    </location>
</feature>
<reference evidence="1" key="1">
    <citation type="submission" date="2022-07" db="EMBL/GenBank/DDBJ databases">
        <authorList>
            <person name="Trinca V."/>
            <person name="Uliana J.V.C."/>
            <person name="Torres T.T."/>
            <person name="Ward R.J."/>
            <person name="Monesi N."/>
        </authorList>
    </citation>
    <scope>NUCLEOTIDE SEQUENCE</scope>
    <source>
        <strain evidence="1">HSMRA1968</strain>
        <tissue evidence="1">Whole embryos</tissue>
    </source>
</reference>
<dbReference type="EMBL" id="WJQU01000001">
    <property type="protein sequence ID" value="KAJ6645245.1"/>
    <property type="molecule type" value="Genomic_DNA"/>
</dbReference>
<comment type="caution">
    <text evidence="1">The sequence shown here is derived from an EMBL/GenBank/DDBJ whole genome shotgun (WGS) entry which is preliminary data.</text>
</comment>
<accession>A0A9Q0S6F6</accession>
<keyword evidence="2" id="KW-1185">Reference proteome</keyword>
<gene>
    <name evidence="1" type="ORF">Bhyg_00449</name>
</gene>
<dbReference type="AlphaFoldDB" id="A0A9Q0S6F6"/>